<evidence type="ECO:0000313" key="2">
    <source>
        <dbReference type="EMBL" id="KAK1410512.1"/>
    </source>
</evidence>
<dbReference type="GO" id="GO:0003723">
    <property type="term" value="F:RNA binding"/>
    <property type="evidence" value="ECO:0007669"/>
    <property type="project" value="InterPro"/>
</dbReference>
<reference evidence="2" key="1">
    <citation type="journal article" date="2023" name="bioRxiv">
        <title>Improved chromosome-level genome assembly for marigold (Tagetes erecta).</title>
        <authorList>
            <person name="Jiang F."/>
            <person name="Yuan L."/>
            <person name="Wang S."/>
            <person name="Wang H."/>
            <person name="Xu D."/>
            <person name="Wang A."/>
            <person name="Fan W."/>
        </authorList>
    </citation>
    <scope>NUCLEOTIDE SEQUENCE</scope>
    <source>
        <strain evidence="2">WSJ</strain>
        <tissue evidence="2">Leaf</tissue>
    </source>
</reference>
<feature type="domain" description="PORR" evidence="1">
    <location>
        <begin position="5"/>
        <end position="208"/>
    </location>
</feature>
<evidence type="ECO:0000313" key="3">
    <source>
        <dbReference type="Proteomes" id="UP001229421"/>
    </source>
</evidence>
<keyword evidence="3" id="KW-1185">Reference proteome</keyword>
<organism evidence="2 3">
    <name type="scientific">Tagetes erecta</name>
    <name type="common">African marigold</name>
    <dbReference type="NCBI Taxonomy" id="13708"/>
    <lineage>
        <taxon>Eukaryota</taxon>
        <taxon>Viridiplantae</taxon>
        <taxon>Streptophyta</taxon>
        <taxon>Embryophyta</taxon>
        <taxon>Tracheophyta</taxon>
        <taxon>Spermatophyta</taxon>
        <taxon>Magnoliopsida</taxon>
        <taxon>eudicotyledons</taxon>
        <taxon>Gunneridae</taxon>
        <taxon>Pentapetalae</taxon>
        <taxon>asterids</taxon>
        <taxon>campanulids</taxon>
        <taxon>Asterales</taxon>
        <taxon>Asteraceae</taxon>
        <taxon>Asteroideae</taxon>
        <taxon>Heliantheae alliance</taxon>
        <taxon>Tageteae</taxon>
        <taxon>Tagetes</taxon>
    </lineage>
</organism>
<comment type="caution">
    <text evidence="2">The sequence shown here is derived from an EMBL/GenBank/DDBJ whole genome shotgun (WGS) entry which is preliminary data.</text>
</comment>
<gene>
    <name evidence="2" type="ORF">QVD17_37049</name>
</gene>
<dbReference type="Proteomes" id="UP001229421">
    <property type="component" value="Unassembled WGS sequence"/>
</dbReference>
<sequence>MSHLEDFEFSVILKHPQFFRIFEDKDSKSKYIELVEKDPELGVCAIEKVREKEYREKGGDAEDIRFSFLINFPPGFKTTKYYKIAIWKWQRLPYWSPYEDVSGYDMRSLEAQKRMEKRAIAMIHEILSLTVEKKISLERIAHFRITMNLPKKLKDFLLQHQGIFYISTRGNYGKLHTIFLREAYHKGELIEPNEVYLARQKLARLITLRRPNMDHEFVYHRRENTSDHFDKVDFDEAKIVSERTSETRMEKLSWSKRQLQFYVSVDLLCLLINSLCEAIEFGGEFCKHGFILFYGIDGYVVNHAHGPVVMGLGFYLFAEEEEEEAAAAVNMVLKCLYRNLFVKMHKIFRPSVQVLNSYSRSLRSPVLFFVHEFSQSTSIPKKQQRVRDHGYDNYMEIQKKIRKVVKLQELILSQPNSMVSSARLDNLSRRLGFKQYEAGGFVLKFPHIFDVFEHPVQRILYCRLTRKAHIQIQQENEAVMAQIDDSVTRLRKLLMLSNTGCLGLEHVRITRKEFGFPEDFEFSVILKHPQFFRLFEDNDSKSKYIELVEKDPELGVCAIEKVREKEYREKGGDAEDIRFSFLINFPPGFKTTKYYKIAIWKWQRLPYWSPYEDVSGYDMRSLEAQKRMEKRAIAMIHEILSLTVEKKISLERIAHFRITMNLPKKLKDFLLQHQGIFYISTRGNYGKLHTIFLREAYHKGELIEPNEVYLARRKLARLITLRRPNMDHEFVYQSRENTSDHFDKVDFDEAKIVSERSWKLPNISYSLF</sequence>
<proteinExistence type="predicted"/>
<dbReference type="AlphaFoldDB" id="A0AAD8JTU9"/>
<feature type="domain" description="PORR" evidence="1">
    <location>
        <begin position="386"/>
        <end position="721"/>
    </location>
</feature>
<dbReference type="Pfam" id="PF11955">
    <property type="entry name" value="PORR"/>
    <property type="match status" value="2"/>
</dbReference>
<dbReference type="PANTHER" id="PTHR31476:SF9">
    <property type="entry name" value="PROTEIN ROOT PRIMORDIUM DEFECTIVE 1"/>
    <property type="match status" value="1"/>
</dbReference>
<name>A0AAD8JTU9_TARER</name>
<protein>
    <recommendedName>
        <fullName evidence="1">PORR domain-containing protein</fullName>
    </recommendedName>
</protein>
<dbReference type="PANTHER" id="PTHR31476">
    <property type="entry name" value="PROTEIN WHAT'S THIS FACTOR 1 HOMOLOG, CHLOROPLASTIC"/>
    <property type="match status" value="1"/>
</dbReference>
<dbReference type="InterPro" id="IPR045040">
    <property type="entry name" value="PORR_fam"/>
</dbReference>
<accession>A0AAD8JTU9</accession>
<evidence type="ECO:0000259" key="1">
    <source>
        <dbReference type="Pfam" id="PF11955"/>
    </source>
</evidence>
<dbReference type="InterPro" id="IPR021099">
    <property type="entry name" value="PORR_domain"/>
</dbReference>
<dbReference type="EMBL" id="JAUHHV010000010">
    <property type="protein sequence ID" value="KAK1410512.1"/>
    <property type="molecule type" value="Genomic_DNA"/>
</dbReference>